<comment type="function">
    <text evidence="11">Plays a major role in protein secretion by helping the post-translocational extracellular folding of several secreted proteins.</text>
</comment>
<keyword evidence="9 11" id="KW-0413">Isomerase</keyword>
<reference evidence="14 15" key="1">
    <citation type="submission" date="2020-02" db="EMBL/GenBank/DDBJ databases">
        <title>Draft genome sequence of Lactococcus sp. Hs20B0-1.</title>
        <authorList>
            <person name="Noda S."/>
            <person name="Yuki M."/>
            <person name="Ohkuma M."/>
        </authorList>
    </citation>
    <scope>NUCLEOTIDE SEQUENCE [LARGE SCALE GENOMIC DNA]</scope>
    <source>
        <strain evidence="14 15">Hs20B0-1</strain>
    </source>
</reference>
<gene>
    <name evidence="11 14" type="primary">prsA</name>
    <name evidence="14" type="ORF">Hs20B_02130</name>
</gene>
<dbReference type="InterPro" id="IPR050245">
    <property type="entry name" value="PrsA_foldase"/>
</dbReference>
<keyword evidence="6 11" id="KW-0697">Rotamase</keyword>
<dbReference type="PROSITE" id="PS51257">
    <property type="entry name" value="PROKAR_LIPOPROTEIN"/>
    <property type="match status" value="1"/>
</dbReference>
<evidence type="ECO:0000256" key="2">
    <source>
        <dbReference type="ARBA" id="ARBA00004193"/>
    </source>
</evidence>
<feature type="chain" id="PRO_5039643830" description="Foldase protein PrsA" evidence="13">
    <location>
        <begin position="21"/>
        <end position="332"/>
    </location>
</feature>
<feature type="region of interest" description="Disordered" evidence="12">
    <location>
        <begin position="294"/>
        <end position="332"/>
    </location>
</feature>
<dbReference type="HAMAP" id="MF_01145">
    <property type="entry name" value="Foldase_PrsA"/>
    <property type="match status" value="1"/>
</dbReference>
<dbReference type="EC" id="5.2.1.8" evidence="11"/>
<dbReference type="InterPro" id="IPR023059">
    <property type="entry name" value="Foldase_PrsA"/>
</dbReference>
<keyword evidence="7 11" id="KW-0472">Membrane</keyword>
<dbReference type="RefSeq" id="WP_228407422.1">
    <property type="nucleotide sequence ID" value="NZ_BLLH01000001.1"/>
</dbReference>
<sequence length="332" mass="35865">MNLKKLGAIAVTGLAAVMLAACSKDTSNTDVITMKGDTIRVSDLYKEAQEYPTTGTTTLLQNMTFDKIFEKEFGKKVTTKKVEAEFQSQKTSLGTQFASALQQAGYTETSYKDSIRSQLLLKAAVNKEIKYTTAEYKTAFETFHPTVDAYILSVTSESDAKTAISEANKSATDFDKTAKEKKAEIKFDSANTQVPDEVKAAAWKLKDGAVSAEPVAVTDSSTGEKSYYIIKMIKNSDKGTDWKKYKSELKSIIETTKQNDTTFVNGIIATYLTKYNVTVKPTAFATIFSAYETTATSTSSSSKASSSTKASSSASSESSSSTASSTSTSESK</sequence>
<dbReference type="PANTHER" id="PTHR47245">
    <property type="entry name" value="PEPTIDYLPROLYL ISOMERASE"/>
    <property type="match status" value="1"/>
</dbReference>
<dbReference type="PANTHER" id="PTHR47245:SF1">
    <property type="entry name" value="FOLDASE PROTEIN PRSA"/>
    <property type="match status" value="1"/>
</dbReference>
<evidence type="ECO:0000256" key="3">
    <source>
        <dbReference type="ARBA" id="ARBA00006071"/>
    </source>
</evidence>
<dbReference type="EMBL" id="BLLH01000001">
    <property type="protein sequence ID" value="GFH39815.1"/>
    <property type="molecule type" value="Genomic_DNA"/>
</dbReference>
<dbReference type="GO" id="GO:0005886">
    <property type="term" value="C:plasma membrane"/>
    <property type="evidence" value="ECO:0007669"/>
    <property type="project" value="UniProtKB-SubCell"/>
</dbReference>
<keyword evidence="8 11" id="KW-0564">Palmitate</keyword>
<evidence type="ECO:0000256" key="6">
    <source>
        <dbReference type="ARBA" id="ARBA00023110"/>
    </source>
</evidence>
<proteinExistence type="inferred from homology"/>
<comment type="subcellular location">
    <subcellularLocation>
        <location evidence="2 11">Cell membrane</location>
        <topology evidence="2 11">Lipid-anchor</topology>
    </subcellularLocation>
</comment>
<evidence type="ECO:0000256" key="13">
    <source>
        <dbReference type="SAM" id="SignalP"/>
    </source>
</evidence>
<evidence type="ECO:0000256" key="12">
    <source>
        <dbReference type="SAM" id="MobiDB-lite"/>
    </source>
</evidence>
<keyword evidence="5 11" id="KW-0732">Signal</keyword>
<keyword evidence="4 11" id="KW-1003">Cell membrane</keyword>
<evidence type="ECO:0000256" key="8">
    <source>
        <dbReference type="ARBA" id="ARBA00023139"/>
    </source>
</evidence>
<evidence type="ECO:0000256" key="1">
    <source>
        <dbReference type="ARBA" id="ARBA00000971"/>
    </source>
</evidence>
<keyword evidence="15" id="KW-1185">Reference proteome</keyword>
<protein>
    <recommendedName>
        <fullName evidence="11">Foldase protein PrsA</fullName>
        <ecNumber evidence="11">5.2.1.8</ecNumber>
    </recommendedName>
</protein>
<dbReference type="GO" id="GO:0003755">
    <property type="term" value="F:peptidyl-prolyl cis-trans isomerase activity"/>
    <property type="evidence" value="ECO:0007669"/>
    <property type="project" value="UniProtKB-UniRule"/>
</dbReference>
<evidence type="ECO:0000313" key="14">
    <source>
        <dbReference type="EMBL" id="GFH39815.1"/>
    </source>
</evidence>
<dbReference type="InterPro" id="IPR027304">
    <property type="entry name" value="Trigger_fact/SurA_dom_sf"/>
</dbReference>
<keyword evidence="10 11" id="KW-0449">Lipoprotein</keyword>
<comment type="catalytic activity">
    <reaction evidence="1 11">
        <text>[protein]-peptidylproline (omega=180) = [protein]-peptidylproline (omega=0)</text>
        <dbReference type="Rhea" id="RHEA:16237"/>
        <dbReference type="Rhea" id="RHEA-COMP:10747"/>
        <dbReference type="Rhea" id="RHEA-COMP:10748"/>
        <dbReference type="ChEBI" id="CHEBI:83833"/>
        <dbReference type="ChEBI" id="CHEBI:83834"/>
        <dbReference type="EC" id="5.2.1.8"/>
    </reaction>
</comment>
<evidence type="ECO:0000256" key="11">
    <source>
        <dbReference type="HAMAP-Rule" id="MF_01145"/>
    </source>
</evidence>
<evidence type="ECO:0000256" key="5">
    <source>
        <dbReference type="ARBA" id="ARBA00022729"/>
    </source>
</evidence>
<comment type="caution">
    <text evidence="14">The sequence shown here is derived from an EMBL/GenBank/DDBJ whole genome shotgun (WGS) entry which is preliminary data.</text>
</comment>
<evidence type="ECO:0000313" key="15">
    <source>
        <dbReference type="Proteomes" id="UP000475928"/>
    </source>
</evidence>
<evidence type="ECO:0000256" key="10">
    <source>
        <dbReference type="ARBA" id="ARBA00023288"/>
    </source>
</evidence>
<dbReference type="GO" id="GO:0006457">
    <property type="term" value="P:protein folding"/>
    <property type="evidence" value="ECO:0007669"/>
    <property type="project" value="UniProtKB-UniRule"/>
</dbReference>
<dbReference type="AlphaFoldDB" id="A0A6A0B544"/>
<evidence type="ECO:0000256" key="7">
    <source>
        <dbReference type="ARBA" id="ARBA00023136"/>
    </source>
</evidence>
<dbReference type="SUPFAM" id="SSF109998">
    <property type="entry name" value="Triger factor/SurA peptide-binding domain-like"/>
    <property type="match status" value="1"/>
</dbReference>
<name>A0A6A0B544_9LACT</name>
<accession>A0A6A0B544</accession>
<evidence type="ECO:0000256" key="4">
    <source>
        <dbReference type="ARBA" id="ARBA00022475"/>
    </source>
</evidence>
<dbReference type="Gene3D" id="1.10.4030.10">
    <property type="entry name" value="Porin chaperone SurA, peptide-binding domain"/>
    <property type="match status" value="1"/>
</dbReference>
<dbReference type="Proteomes" id="UP000475928">
    <property type="component" value="Unassembled WGS sequence"/>
</dbReference>
<feature type="signal peptide" evidence="13">
    <location>
        <begin position="1"/>
        <end position="20"/>
    </location>
</feature>
<evidence type="ECO:0000256" key="9">
    <source>
        <dbReference type="ARBA" id="ARBA00023235"/>
    </source>
</evidence>
<organism evidence="14 15">
    <name type="scientific">Pseudolactococcus insecticola</name>
    <dbReference type="NCBI Taxonomy" id="2709158"/>
    <lineage>
        <taxon>Bacteria</taxon>
        <taxon>Bacillati</taxon>
        <taxon>Bacillota</taxon>
        <taxon>Bacilli</taxon>
        <taxon>Lactobacillales</taxon>
        <taxon>Streptococcaceae</taxon>
        <taxon>Pseudolactococcus</taxon>
    </lineage>
</organism>
<comment type="similarity">
    <text evidence="3 11">Belongs to the PrsA family.</text>
</comment>